<accession>A0ABT8GPP5</accession>
<dbReference type="PANTHER" id="PTHR46211">
    <property type="entry name" value="GLYCEROPHOSPHORYL DIESTER PHOSPHODIESTERASE"/>
    <property type="match status" value="1"/>
</dbReference>
<dbReference type="InterPro" id="IPR030395">
    <property type="entry name" value="GP_PDE_dom"/>
</dbReference>
<reference evidence="2" key="1">
    <citation type="submission" date="2023-07" db="EMBL/GenBank/DDBJ databases">
        <title>Ureibacillus sp. isolated from freshwater well.</title>
        <authorList>
            <person name="Kirdat K."/>
            <person name="Bhatt A."/>
            <person name="Teware R."/>
            <person name="Bhavsar Y."/>
            <person name="Yadav A."/>
        </authorList>
    </citation>
    <scope>NUCLEOTIDE SEQUENCE</scope>
    <source>
        <strain evidence="2">BA0131</strain>
    </source>
</reference>
<keyword evidence="3" id="KW-1185">Reference proteome</keyword>
<feature type="domain" description="GP-PDE" evidence="1">
    <location>
        <begin position="5"/>
        <end position="237"/>
    </location>
</feature>
<organism evidence="2 3">
    <name type="scientific">Ureibacillus aquaedulcis</name>
    <dbReference type="NCBI Taxonomy" id="3058421"/>
    <lineage>
        <taxon>Bacteria</taxon>
        <taxon>Bacillati</taxon>
        <taxon>Bacillota</taxon>
        <taxon>Bacilli</taxon>
        <taxon>Bacillales</taxon>
        <taxon>Caryophanaceae</taxon>
        <taxon>Ureibacillus</taxon>
    </lineage>
</organism>
<dbReference type="Proteomes" id="UP001172743">
    <property type="component" value="Unassembled WGS sequence"/>
</dbReference>
<dbReference type="EMBL" id="JAUHTQ010000004">
    <property type="protein sequence ID" value="MDN4493378.1"/>
    <property type="molecule type" value="Genomic_DNA"/>
</dbReference>
<proteinExistence type="predicted"/>
<protein>
    <submittedName>
        <fullName evidence="2">Glycerophosphodiester phosphodiesterase family protein</fullName>
    </submittedName>
</protein>
<dbReference type="PROSITE" id="PS51704">
    <property type="entry name" value="GP_PDE"/>
    <property type="match status" value="1"/>
</dbReference>
<dbReference type="Pfam" id="PF03009">
    <property type="entry name" value="GDPD"/>
    <property type="match status" value="1"/>
</dbReference>
<evidence type="ECO:0000259" key="1">
    <source>
        <dbReference type="PROSITE" id="PS51704"/>
    </source>
</evidence>
<dbReference type="RefSeq" id="WP_301137686.1">
    <property type="nucleotide sequence ID" value="NZ_JAUHTQ010000004.1"/>
</dbReference>
<dbReference type="SUPFAM" id="SSF51695">
    <property type="entry name" value="PLC-like phosphodiesterases"/>
    <property type="match status" value="1"/>
</dbReference>
<dbReference type="InterPro" id="IPR017946">
    <property type="entry name" value="PLC-like_Pdiesterase_TIM-brl"/>
</dbReference>
<dbReference type="PANTHER" id="PTHR46211:SF1">
    <property type="entry name" value="GLYCEROPHOSPHODIESTER PHOSPHODIESTERASE, CYTOPLASMIC"/>
    <property type="match status" value="1"/>
</dbReference>
<name>A0ABT8GPP5_9BACL</name>
<evidence type="ECO:0000313" key="3">
    <source>
        <dbReference type="Proteomes" id="UP001172743"/>
    </source>
</evidence>
<comment type="caution">
    <text evidence="2">The sequence shown here is derived from an EMBL/GenBank/DDBJ whole genome shotgun (WGS) entry which is preliminary data.</text>
</comment>
<dbReference type="Gene3D" id="3.20.20.190">
    <property type="entry name" value="Phosphatidylinositol (PI) phosphodiesterase"/>
    <property type="match status" value="1"/>
</dbReference>
<sequence length="242" mass="28105">MLSRIPIYAHRGASGYALENTFKAFEKARILGVDGIELDVQCTKDNQLVVFHDSDLFRLTGVRKRINECTLKELLNFPLGKHFFRRFSKERIPTLQKVVEWANYYNMPLNIELKETLLDKHKAITDCLQRLELPRGSHFSSFHDELMRVVKMQRPDFQTAIIVTKKFNWQELSKLSHIDALHAHRRYYKPPYLKAGLEAGKGLRYYGITGKEPYLADPDPSVIGWITDFPDIVAKAAKRKLK</sequence>
<gene>
    <name evidence="2" type="ORF">QYB95_07510</name>
</gene>
<evidence type="ECO:0000313" key="2">
    <source>
        <dbReference type="EMBL" id="MDN4493378.1"/>
    </source>
</evidence>